<dbReference type="AlphaFoldDB" id="A0A6G0Y0S7"/>
<sequence length="582" mass="68401">MDLPAGPPGVDRSRSPIKKIMKTHILSDAELLDILENDKWISSEEEFDVESEYNYSSDSDDGENEGNDLQNIVMSDYVGSGGNEVGEDLSEMYSSTNFDWSADSLNVNHFEYTATPGLKCLPNGDQPIDYFNLLVTDELLDFLVDETNIYAIEIFLNSVSDKSRISNWVNTNRLEMKTFLSLLFHMGTIKLPRLEDYWKTNKLFNLPFFRTYMSRNRFTILLRALHFSRNPAEGESVPRNRLHKIQPIVNYFNSKMNEIFEPNKNLSLDESMVLWRGRLIFRQYIKNKKHKFGVKLYMLTESWGLIHKIMIYSGQGNDISESMTHTEFVVDNLMSGLYHKGRSLYMDNFYNSVQLSRKLLQKKTYVTGTLRSNRKHNPREVIAQKLKKGESICRYTEDNICVMKWKDKRDVLTISSEFPHSMIEIEKNRSIIKPISVIKYNEHMSGIDRQDQMTSYYPFERKTIRWYKKIGIHCIHLLLVNSYFLYNKYAKKTTLYEFRLSVIEALLPNDLDNNNTRIKKKINETHLPKKVEKNDKKKYKYKRCQICSGKGIRKDTIYYCMECNEKPGLCLESCFEEYHKKI</sequence>
<dbReference type="Pfam" id="PF13843">
    <property type="entry name" value="DDE_Tnp_1_7"/>
    <property type="match status" value="1"/>
</dbReference>
<organism evidence="3 4">
    <name type="scientific">Aphis craccivora</name>
    <name type="common">Cowpea aphid</name>
    <dbReference type="NCBI Taxonomy" id="307492"/>
    <lineage>
        <taxon>Eukaryota</taxon>
        <taxon>Metazoa</taxon>
        <taxon>Ecdysozoa</taxon>
        <taxon>Arthropoda</taxon>
        <taxon>Hexapoda</taxon>
        <taxon>Insecta</taxon>
        <taxon>Pterygota</taxon>
        <taxon>Neoptera</taxon>
        <taxon>Paraneoptera</taxon>
        <taxon>Hemiptera</taxon>
        <taxon>Sternorrhyncha</taxon>
        <taxon>Aphidomorpha</taxon>
        <taxon>Aphidoidea</taxon>
        <taxon>Aphididae</taxon>
        <taxon>Aphidini</taxon>
        <taxon>Aphis</taxon>
        <taxon>Aphis</taxon>
    </lineage>
</organism>
<dbReference type="PANTHER" id="PTHR46599:SF3">
    <property type="entry name" value="PIGGYBAC TRANSPOSABLE ELEMENT-DERIVED PROTEIN 4"/>
    <property type="match status" value="1"/>
</dbReference>
<dbReference type="EMBL" id="VUJU01006953">
    <property type="protein sequence ID" value="KAF0747124.1"/>
    <property type="molecule type" value="Genomic_DNA"/>
</dbReference>
<accession>A0A6G0Y0S7</accession>
<evidence type="ECO:0000313" key="3">
    <source>
        <dbReference type="EMBL" id="KAF0747124.1"/>
    </source>
</evidence>
<dbReference type="PANTHER" id="PTHR46599">
    <property type="entry name" value="PIGGYBAC TRANSPOSABLE ELEMENT-DERIVED PROTEIN 4"/>
    <property type="match status" value="1"/>
</dbReference>
<reference evidence="3 4" key="1">
    <citation type="submission" date="2019-08" db="EMBL/GenBank/DDBJ databases">
        <title>Whole genome of Aphis craccivora.</title>
        <authorList>
            <person name="Voronova N.V."/>
            <person name="Shulinski R.S."/>
            <person name="Bandarenka Y.V."/>
            <person name="Zhorov D.G."/>
            <person name="Warner D."/>
        </authorList>
    </citation>
    <scope>NUCLEOTIDE SEQUENCE [LARGE SCALE GENOMIC DNA]</scope>
    <source>
        <strain evidence="3">180601</strain>
        <tissue evidence="3">Whole Body</tissue>
    </source>
</reference>
<dbReference type="CDD" id="cd19757">
    <property type="entry name" value="Bbox1"/>
    <property type="match status" value="1"/>
</dbReference>
<evidence type="ECO:0000313" key="4">
    <source>
        <dbReference type="Proteomes" id="UP000478052"/>
    </source>
</evidence>
<feature type="domain" description="PiggyBac transposable element-derived protein" evidence="2">
    <location>
        <begin position="127"/>
        <end position="483"/>
    </location>
</feature>
<dbReference type="InterPro" id="IPR029526">
    <property type="entry name" value="PGBD"/>
</dbReference>
<dbReference type="InterPro" id="IPR032718">
    <property type="entry name" value="PGBD4_Znf_C"/>
</dbReference>
<dbReference type="Proteomes" id="UP000478052">
    <property type="component" value="Unassembled WGS sequence"/>
</dbReference>
<gene>
    <name evidence="3" type="ORF">FWK35_00025526</name>
</gene>
<dbReference type="Pfam" id="PF13842">
    <property type="entry name" value="zf-Tnp_2"/>
    <property type="match status" value="1"/>
</dbReference>
<comment type="caution">
    <text evidence="3">The sequence shown here is derived from an EMBL/GenBank/DDBJ whole genome shotgun (WGS) entry which is preliminary data.</text>
</comment>
<name>A0A6G0Y0S7_APHCR</name>
<evidence type="ECO:0000259" key="2">
    <source>
        <dbReference type="Pfam" id="PF13843"/>
    </source>
</evidence>
<dbReference type="OrthoDB" id="6626753at2759"/>
<keyword evidence="4" id="KW-1185">Reference proteome</keyword>
<protein>
    <submittedName>
        <fullName evidence="3">PiggyBac transposable element-derived protein 4-like</fullName>
    </submittedName>
</protein>
<evidence type="ECO:0000259" key="1">
    <source>
        <dbReference type="Pfam" id="PF13842"/>
    </source>
</evidence>
<feature type="domain" description="PiggyBac transposable element-derived protein 4 C-terminal zinc-finger" evidence="1">
    <location>
        <begin position="524"/>
        <end position="579"/>
    </location>
</feature>
<proteinExistence type="predicted"/>